<dbReference type="SUPFAM" id="SSF54637">
    <property type="entry name" value="Thioesterase/thiol ester dehydrase-isomerase"/>
    <property type="match status" value="1"/>
</dbReference>
<dbReference type="EMBL" id="VOWJ01000019">
    <property type="protein sequence ID" value="TXE88584.1"/>
    <property type="molecule type" value="Genomic_DNA"/>
</dbReference>
<dbReference type="CDD" id="cd03442">
    <property type="entry name" value="BFIT_BACH"/>
    <property type="match status" value="1"/>
</dbReference>
<dbReference type="InterPro" id="IPR029069">
    <property type="entry name" value="HotDog_dom_sf"/>
</dbReference>
<dbReference type="PANTHER" id="PTHR11049:SF5">
    <property type="entry name" value="ACYL-COA THIOESTER HYDROLASE YCIA"/>
    <property type="match status" value="1"/>
</dbReference>
<organism evidence="5 6">
    <name type="scientific">Campylobacter volucris</name>
    <dbReference type="NCBI Taxonomy" id="1031542"/>
    <lineage>
        <taxon>Bacteria</taxon>
        <taxon>Pseudomonadati</taxon>
        <taxon>Campylobacterota</taxon>
        <taxon>Epsilonproteobacteria</taxon>
        <taxon>Campylobacterales</taxon>
        <taxon>Campylobacteraceae</taxon>
        <taxon>Campylobacter</taxon>
    </lineage>
</organism>
<dbReference type="InterPro" id="IPR033120">
    <property type="entry name" value="HOTDOG_ACOT"/>
</dbReference>
<dbReference type="GO" id="GO:0052816">
    <property type="term" value="F:long-chain fatty acyl-CoA hydrolase activity"/>
    <property type="evidence" value="ECO:0007669"/>
    <property type="project" value="TreeGrafter"/>
</dbReference>
<dbReference type="GO" id="GO:0009062">
    <property type="term" value="P:fatty acid catabolic process"/>
    <property type="evidence" value="ECO:0007669"/>
    <property type="project" value="TreeGrafter"/>
</dbReference>
<dbReference type="GO" id="GO:0006637">
    <property type="term" value="P:acyl-CoA metabolic process"/>
    <property type="evidence" value="ECO:0007669"/>
    <property type="project" value="TreeGrafter"/>
</dbReference>
<evidence type="ECO:0000313" key="6">
    <source>
        <dbReference type="Proteomes" id="UP000321629"/>
    </source>
</evidence>
<evidence type="ECO:0000256" key="2">
    <source>
        <dbReference type="ARBA" id="ARBA00022801"/>
    </source>
</evidence>
<evidence type="ECO:0000256" key="1">
    <source>
        <dbReference type="ARBA" id="ARBA00010458"/>
    </source>
</evidence>
<gene>
    <name evidence="5" type="ORF">FPD38_03135</name>
</gene>
<name>A0A5C7DWJ8_9BACT</name>
<protein>
    <submittedName>
        <fullName evidence="5">Acyl-CoA thioesterase</fullName>
    </submittedName>
</protein>
<dbReference type="InterPro" id="IPR006683">
    <property type="entry name" value="Thioestr_dom"/>
</dbReference>
<keyword evidence="2 3" id="KW-0378">Hydrolase</keyword>
<dbReference type="RefSeq" id="WP_147555337.1">
    <property type="nucleotide sequence ID" value="NZ_VOWJ01000019.1"/>
</dbReference>
<dbReference type="Gene3D" id="3.10.129.10">
    <property type="entry name" value="Hotdog Thioesterase"/>
    <property type="match status" value="1"/>
</dbReference>
<dbReference type="PROSITE" id="PS51770">
    <property type="entry name" value="HOTDOG_ACOT"/>
    <property type="match status" value="1"/>
</dbReference>
<dbReference type="AlphaFoldDB" id="A0A5C7DWJ8"/>
<dbReference type="InterPro" id="IPR040170">
    <property type="entry name" value="Cytosol_ACT"/>
</dbReference>
<comment type="similarity">
    <text evidence="1">Belongs to the acyl coenzyme A hydrolase family.</text>
</comment>
<dbReference type="GO" id="GO:0005829">
    <property type="term" value="C:cytosol"/>
    <property type="evidence" value="ECO:0007669"/>
    <property type="project" value="TreeGrafter"/>
</dbReference>
<dbReference type="PANTHER" id="PTHR11049">
    <property type="entry name" value="ACYL COENZYME A THIOESTER HYDROLASE"/>
    <property type="match status" value="1"/>
</dbReference>
<sequence>MKDMGEAKLKMIAMPSDTNPAGNIFGGWILSQMDLAGGIAARELSPQRVVTIAMDEVSFKEPIFVGDLVSCYAKIIKAGNTSITVKIKVVAQRANENGNVYCIHTNSATATYVSVDKNGDKLPIDADLKRIHGF</sequence>
<dbReference type="Proteomes" id="UP000321629">
    <property type="component" value="Unassembled WGS sequence"/>
</dbReference>
<evidence type="ECO:0000256" key="3">
    <source>
        <dbReference type="PROSITE-ProRule" id="PRU01106"/>
    </source>
</evidence>
<evidence type="ECO:0000259" key="4">
    <source>
        <dbReference type="PROSITE" id="PS51770"/>
    </source>
</evidence>
<dbReference type="Pfam" id="PF03061">
    <property type="entry name" value="4HBT"/>
    <property type="match status" value="1"/>
</dbReference>
<reference evidence="5 6" key="1">
    <citation type="submission" date="2019-07" db="EMBL/GenBank/DDBJ databases">
        <title>Rapid identification of Enteric Bacteria from Whole Genome Sequences (WGS) using Average Nucleotide Identity (ANI).</title>
        <authorList>
            <person name="Lane C."/>
        </authorList>
    </citation>
    <scope>NUCLEOTIDE SEQUENCE [LARGE SCALE GENOMIC DNA]</scope>
    <source>
        <strain evidence="5 6">2016D-0084</strain>
    </source>
</reference>
<comment type="caution">
    <text evidence="5">The sequence shown here is derived from an EMBL/GenBank/DDBJ whole genome shotgun (WGS) entry which is preliminary data.</text>
</comment>
<evidence type="ECO:0000313" key="5">
    <source>
        <dbReference type="EMBL" id="TXE88584.1"/>
    </source>
</evidence>
<accession>A0A5C7DWJ8</accession>
<feature type="domain" description="HotDog ACOT-type" evidence="4">
    <location>
        <begin position="3"/>
        <end position="118"/>
    </location>
</feature>
<proteinExistence type="inferred from homology"/>